<dbReference type="AlphaFoldDB" id="A0AA39VFM0"/>
<evidence type="ECO:0008006" key="3">
    <source>
        <dbReference type="Google" id="ProtNLM"/>
    </source>
</evidence>
<dbReference type="EMBL" id="JAUESC010000386">
    <property type="protein sequence ID" value="KAK0576403.1"/>
    <property type="molecule type" value="Genomic_DNA"/>
</dbReference>
<dbReference type="PANTHER" id="PTHR34427:SF5">
    <property type="entry name" value="DUF4283 DOMAIN-CONTAINING PROTEIN"/>
    <property type="match status" value="1"/>
</dbReference>
<proteinExistence type="predicted"/>
<organism evidence="1 2">
    <name type="scientific">Acer saccharum</name>
    <name type="common">Sugar maple</name>
    <dbReference type="NCBI Taxonomy" id="4024"/>
    <lineage>
        <taxon>Eukaryota</taxon>
        <taxon>Viridiplantae</taxon>
        <taxon>Streptophyta</taxon>
        <taxon>Embryophyta</taxon>
        <taxon>Tracheophyta</taxon>
        <taxon>Spermatophyta</taxon>
        <taxon>Magnoliopsida</taxon>
        <taxon>eudicotyledons</taxon>
        <taxon>Gunneridae</taxon>
        <taxon>Pentapetalae</taxon>
        <taxon>rosids</taxon>
        <taxon>malvids</taxon>
        <taxon>Sapindales</taxon>
        <taxon>Sapindaceae</taxon>
        <taxon>Hippocastanoideae</taxon>
        <taxon>Acereae</taxon>
        <taxon>Acer</taxon>
    </lineage>
</organism>
<reference evidence="1" key="2">
    <citation type="submission" date="2023-06" db="EMBL/GenBank/DDBJ databases">
        <authorList>
            <person name="Swenson N.G."/>
            <person name="Wegrzyn J.L."/>
            <person name="Mcevoy S.L."/>
        </authorList>
    </citation>
    <scope>NUCLEOTIDE SEQUENCE</scope>
    <source>
        <strain evidence="1">NS2018</strain>
        <tissue evidence="1">Leaf</tissue>
    </source>
</reference>
<protein>
    <recommendedName>
        <fullName evidence="3">DUF4283 domain-containing protein</fullName>
    </recommendedName>
</protein>
<gene>
    <name evidence="1" type="ORF">LWI29_016889</name>
</gene>
<dbReference type="Proteomes" id="UP001168877">
    <property type="component" value="Unassembled WGS sequence"/>
</dbReference>
<evidence type="ECO:0000313" key="1">
    <source>
        <dbReference type="EMBL" id="KAK0576403.1"/>
    </source>
</evidence>
<keyword evidence="2" id="KW-1185">Reference proteome</keyword>
<sequence>MKWEGNQHSTDWLFKSALGVLKQFSDLSTVNQRLLSRDFSFSSHFLGDKRIVWQFDSETDCIGFIKNRFFWDDCFMSMEFCPPDAVARSRLRWVDVYGVPLRCWHPSFFMRVGMMLGVPLFIKEETMNKSRLDRGHLLISVPLDSKCREKINVSEPSHSFVMTIVEDANLVDQEWVNRFLGLWNGDPFSNSNLSSESECNGRLSEKVGAQFPVCQHFSAKHDKRHSYRSGCHGQGTYRQCNTAVNLEKRKVYVSSDGETSFSSSDFSNRIRFHKSECSKRAQGLVSSGSGACHDDNRPDGLLPNIIVFDEDVGPSSEESRPSCFGTMVPEIDLDPIMVGPLQHFS</sequence>
<reference evidence="1" key="1">
    <citation type="journal article" date="2022" name="Plant J.">
        <title>Strategies of tolerance reflected in two North American maple genomes.</title>
        <authorList>
            <person name="McEvoy S.L."/>
            <person name="Sezen U.U."/>
            <person name="Trouern-Trend A."/>
            <person name="McMahon S.M."/>
            <person name="Schaberg P.G."/>
            <person name="Yang J."/>
            <person name="Wegrzyn J.L."/>
            <person name="Swenson N.G."/>
        </authorList>
    </citation>
    <scope>NUCLEOTIDE SEQUENCE</scope>
    <source>
        <strain evidence="1">NS2018</strain>
    </source>
</reference>
<dbReference type="PANTHER" id="PTHR34427">
    <property type="entry name" value="DUF4283 DOMAIN PROTEIN"/>
    <property type="match status" value="1"/>
</dbReference>
<accession>A0AA39VFM0</accession>
<name>A0AA39VFM0_ACESA</name>
<comment type="caution">
    <text evidence="1">The sequence shown here is derived from an EMBL/GenBank/DDBJ whole genome shotgun (WGS) entry which is preliminary data.</text>
</comment>
<evidence type="ECO:0000313" key="2">
    <source>
        <dbReference type="Proteomes" id="UP001168877"/>
    </source>
</evidence>